<dbReference type="PANTHER" id="PTHR31527:SF0">
    <property type="entry name" value="RE64534P"/>
    <property type="match status" value="1"/>
</dbReference>
<dbReference type="Proteomes" id="UP000694255">
    <property type="component" value="Unassembled WGS sequence"/>
</dbReference>
<keyword evidence="4" id="KW-1185">Reference proteome</keyword>
<comment type="caution">
    <text evidence="3">The sequence shown here is derived from an EMBL/GenBank/DDBJ whole genome shotgun (WGS) entry which is preliminary data.</text>
</comment>
<evidence type="ECO:0000259" key="2">
    <source>
        <dbReference type="Pfam" id="PF09347"/>
    </source>
</evidence>
<evidence type="ECO:0000313" key="4">
    <source>
        <dbReference type="Proteomes" id="UP000694255"/>
    </source>
</evidence>
<dbReference type="Pfam" id="PF09347">
    <property type="entry name" value="DUF1989"/>
    <property type="match status" value="1"/>
</dbReference>
<evidence type="ECO:0000313" key="3">
    <source>
        <dbReference type="EMBL" id="KAG7666233.1"/>
    </source>
</evidence>
<dbReference type="GeneID" id="73467029"/>
<organism evidence="3 4">
    <name type="scientific">[Candida] subhashii</name>
    <dbReference type="NCBI Taxonomy" id="561895"/>
    <lineage>
        <taxon>Eukaryota</taxon>
        <taxon>Fungi</taxon>
        <taxon>Dikarya</taxon>
        <taxon>Ascomycota</taxon>
        <taxon>Saccharomycotina</taxon>
        <taxon>Pichiomycetes</taxon>
        <taxon>Debaryomycetaceae</taxon>
        <taxon>Spathaspora</taxon>
    </lineage>
</organism>
<proteinExistence type="predicted"/>
<feature type="compositionally biased region" description="Polar residues" evidence="1">
    <location>
        <begin position="1"/>
        <end position="18"/>
    </location>
</feature>
<protein>
    <recommendedName>
        <fullName evidence="2">DUF1989 domain-containing protein</fullName>
    </recommendedName>
</protein>
<dbReference type="PANTHER" id="PTHR31527">
    <property type="entry name" value="RE64534P"/>
    <property type="match status" value="1"/>
</dbReference>
<dbReference type="InterPro" id="IPR018959">
    <property type="entry name" value="DUF1989"/>
</dbReference>
<evidence type="ECO:0000256" key="1">
    <source>
        <dbReference type="SAM" id="MobiDB-lite"/>
    </source>
</evidence>
<feature type="region of interest" description="Disordered" evidence="1">
    <location>
        <begin position="1"/>
        <end position="23"/>
    </location>
</feature>
<dbReference type="EMBL" id="JAGSYN010000029">
    <property type="protein sequence ID" value="KAG7666233.1"/>
    <property type="molecule type" value="Genomic_DNA"/>
</dbReference>
<name>A0A8J5QU77_9ASCO</name>
<accession>A0A8J5QU77</accession>
<reference evidence="3 4" key="1">
    <citation type="journal article" date="2021" name="DNA Res.">
        <title>Genome analysis of Candida subhashii reveals its hybrid nature and dual mitochondrial genome conformations.</title>
        <authorList>
            <person name="Mixao V."/>
            <person name="Hegedusova E."/>
            <person name="Saus E."/>
            <person name="Pryszcz L.P."/>
            <person name="Cillingova A."/>
            <person name="Nosek J."/>
            <person name="Gabaldon T."/>
        </authorList>
    </citation>
    <scope>NUCLEOTIDE SEQUENCE [LARGE SCALE GENOMIC DNA]</scope>
    <source>
        <strain evidence="3 4">CBS 10753</strain>
    </source>
</reference>
<gene>
    <name evidence="3" type="ORF">J8A68_000228</name>
</gene>
<dbReference type="OrthoDB" id="504708at2759"/>
<sequence>MSPNKAQSSQTPTKTTYNLHKPKPAYYPHPGSPIYPDRDLYTKIATAPKTLLSTHICPPRSGMAIQIPAKSIFRLTTPEGPQVCDLNLWNMHNPRERFWAARTRQLHSAHVSTFDRLWSNLPFLRPMVTIIGDTLAEGPNGARHDEWGGRVHDTLGTRCDPYIDKLISGHDNDFHCHSNLTRAIMKFGLNEYDVHDVLNVFQVTGLNEYDQYFMETCPSGKDDYFELFAEQDLLVAISACPGGDLSQWEWGENDELEEMKMVECCRSLGIEVYKLDNEDEVLKDWKPPQVVNYKGNHGLKHP</sequence>
<dbReference type="RefSeq" id="XP_049266465.1">
    <property type="nucleotide sequence ID" value="XM_049406042.1"/>
</dbReference>
<dbReference type="AlphaFoldDB" id="A0A8J5QU77"/>
<feature type="domain" description="DUF1989" evidence="2">
    <location>
        <begin position="56"/>
        <end position="234"/>
    </location>
</feature>